<dbReference type="InterPro" id="IPR013714">
    <property type="entry name" value="Golgi_TVP15"/>
</dbReference>
<evidence type="ECO:0000256" key="1">
    <source>
        <dbReference type="ARBA" id="ARBA00004141"/>
    </source>
</evidence>
<dbReference type="PANTHER" id="PTHR28128:SF1">
    <property type="entry name" value="GOLGI APPARATUS MEMBRANE PROTEIN TVP15"/>
    <property type="match status" value="1"/>
</dbReference>
<keyword evidence="4 5" id="KW-0472">Membrane</keyword>
<accession>A0ABR4BNI1</accession>
<comment type="subcellular location">
    <subcellularLocation>
        <location evidence="1">Membrane</location>
        <topology evidence="1">Multi-pass membrane protein</topology>
    </subcellularLocation>
</comment>
<reference evidence="6 7" key="1">
    <citation type="submission" date="2024-09" db="EMBL/GenBank/DDBJ databases">
        <title>Rethinking Asexuality: The Enigmatic Case of Functional Sexual Genes in Lepraria (Stereocaulaceae).</title>
        <authorList>
            <person name="Doellman M."/>
            <person name="Sun Y."/>
            <person name="Barcenas-Pena A."/>
            <person name="Lumbsch H.T."/>
            <person name="Grewe F."/>
        </authorList>
    </citation>
    <scope>NUCLEOTIDE SEQUENCE [LARGE SCALE GENOMIC DNA]</scope>
    <source>
        <strain evidence="6 7">Grewe 0041</strain>
    </source>
</reference>
<evidence type="ECO:0008006" key="8">
    <source>
        <dbReference type="Google" id="ProtNLM"/>
    </source>
</evidence>
<dbReference type="PANTHER" id="PTHR28128">
    <property type="entry name" value="GOLGI APPARATUS MEMBRANE PROTEIN TVP15"/>
    <property type="match status" value="1"/>
</dbReference>
<evidence type="ECO:0000313" key="6">
    <source>
        <dbReference type="EMBL" id="KAL2058381.1"/>
    </source>
</evidence>
<proteinExistence type="predicted"/>
<sequence length="130" mass="14333">MDLSNIFRLVNIAVGAVMVAGGIGQFFPIGFQSIIIGLYVILFGAVTLLLEFQIPPYVSRWAPFLFSFLGRGIFYIFAGTILLHEHWWLIAPGSIIAIVGVAYCVLEYIPSIEPPQNMRDAGGEWGAEQI</sequence>
<evidence type="ECO:0000313" key="7">
    <source>
        <dbReference type="Proteomes" id="UP001590951"/>
    </source>
</evidence>
<dbReference type="Proteomes" id="UP001590951">
    <property type="component" value="Unassembled WGS sequence"/>
</dbReference>
<evidence type="ECO:0000256" key="5">
    <source>
        <dbReference type="SAM" id="Phobius"/>
    </source>
</evidence>
<feature type="transmembrane region" description="Helical" evidence="5">
    <location>
        <begin position="64"/>
        <end position="83"/>
    </location>
</feature>
<keyword evidence="7" id="KW-1185">Reference proteome</keyword>
<feature type="transmembrane region" description="Helical" evidence="5">
    <location>
        <begin position="33"/>
        <end position="52"/>
    </location>
</feature>
<feature type="transmembrane region" description="Helical" evidence="5">
    <location>
        <begin position="89"/>
        <end position="109"/>
    </location>
</feature>
<evidence type="ECO:0000256" key="3">
    <source>
        <dbReference type="ARBA" id="ARBA00022989"/>
    </source>
</evidence>
<dbReference type="EMBL" id="JBHFEH010000002">
    <property type="protein sequence ID" value="KAL2058381.1"/>
    <property type="molecule type" value="Genomic_DNA"/>
</dbReference>
<organism evidence="6 7">
    <name type="scientific">Lepraria finkii</name>
    <dbReference type="NCBI Taxonomy" id="1340010"/>
    <lineage>
        <taxon>Eukaryota</taxon>
        <taxon>Fungi</taxon>
        <taxon>Dikarya</taxon>
        <taxon>Ascomycota</taxon>
        <taxon>Pezizomycotina</taxon>
        <taxon>Lecanoromycetes</taxon>
        <taxon>OSLEUM clade</taxon>
        <taxon>Lecanoromycetidae</taxon>
        <taxon>Lecanorales</taxon>
        <taxon>Lecanorineae</taxon>
        <taxon>Stereocaulaceae</taxon>
        <taxon>Lepraria</taxon>
    </lineage>
</organism>
<evidence type="ECO:0000256" key="4">
    <source>
        <dbReference type="ARBA" id="ARBA00023136"/>
    </source>
</evidence>
<keyword evidence="2 5" id="KW-0812">Transmembrane</keyword>
<comment type="caution">
    <text evidence="6">The sequence shown here is derived from an EMBL/GenBank/DDBJ whole genome shotgun (WGS) entry which is preliminary data.</text>
</comment>
<keyword evidence="3 5" id="KW-1133">Transmembrane helix</keyword>
<name>A0ABR4BNI1_9LECA</name>
<gene>
    <name evidence="6" type="ORF">ABVK25_001109</name>
</gene>
<evidence type="ECO:0000256" key="2">
    <source>
        <dbReference type="ARBA" id="ARBA00022692"/>
    </source>
</evidence>
<feature type="transmembrane region" description="Helical" evidence="5">
    <location>
        <begin position="7"/>
        <end position="27"/>
    </location>
</feature>
<protein>
    <recommendedName>
        <fullName evidence="8">COPI associated</fullName>
    </recommendedName>
</protein>
<dbReference type="Pfam" id="PF08507">
    <property type="entry name" value="COPI_assoc"/>
    <property type="match status" value="1"/>
</dbReference>